<accession>A0A1G9FNA6</accession>
<dbReference type="STRING" id="576118.SAMN05216216_11318"/>
<reference evidence="2" key="1">
    <citation type="submission" date="2016-10" db="EMBL/GenBank/DDBJ databases">
        <authorList>
            <person name="Varghese N."/>
            <person name="Submissions S."/>
        </authorList>
    </citation>
    <scope>NUCLEOTIDE SEQUENCE [LARGE SCALE GENOMIC DNA]</scope>
    <source>
        <strain evidence="2">CGMCC 1.8895</strain>
    </source>
</reference>
<evidence type="ECO:0000313" key="2">
    <source>
        <dbReference type="Proteomes" id="UP000199008"/>
    </source>
</evidence>
<dbReference type="AlphaFoldDB" id="A0A1G9FNA6"/>
<dbReference type="RefSeq" id="WP_092986445.1">
    <property type="nucleotide sequence ID" value="NZ_FNFY01000013.1"/>
</dbReference>
<keyword evidence="2" id="KW-1185">Reference proteome</keyword>
<gene>
    <name evidence="1" type="ORF">SAMN05216216_11318</name>
</gene>
<dbReference type="EMBL" id="FNFY01000013">
    <property type="protein sequence ID" value="SDK89663.1"/>
    <property type="molecule type" value="Genomic_DNA"/>
</dbReference>
<protein>
    <submittedName>
        <fullName evidence="1">Uncharacterized protein</fullName>
    </submittedName>
</protein>
<sequence length="129" mass="15188">MGLFNLRQFFQSDQPIEDKEEQPYTCLSIDQGENETPTIDDVFHALELLHEGQTDFVTLAHFNYDLEIDVIQAIGSMDKFILEALPSETSDDKGKIFYKDYLDRYSLEYYFQDFFESQRVAGVENFEER</sequence>
<evidence type="ECO:0000313" key="1">
    <source>
        <dbReference type="EMBL" id="SDK89663.1"/>
    </source>
</evidence>
<dbReference type="Proteomes" id="UP000199008">
    <property type="component" value="Unassembled WGS sequence"/>
</dbReference>
<name>A0A1G9FNA6_9BACL</name>
<organism evidence="1 2">
    <name type="scientific">Lacicoccus qingdaonensis</name>
    <dbReference type="NCBI Taxonomy" id="576118"/>
    <lineage>
        <taxon>Bacteria</taxon>
        <taxon>Bacillati</taxon>
        <taxon>Bacillota</taxon>
        <taxon>Bacilli</taxon>
        <taxon>Bacillales</taxon>
        <taxon>Salinicoccaceae</taxon>
        <taxon>Lacicoccus</taxon>
    </lineage>
</organism>
<dbReference type="OrthoDB" id="2389265at2"/>
<proteinExistence type="predicted"/>